<feature type="DNA-binding region" description="OmpR/PhoB-type" evidence="6">
    <location>
        <begin position="1"/>
        <end position="92"/>
    </location>
</feature>
<evidence type="ECO:0000259" key="7">
    <source>
        <dbReference type="PROSITE" id="PS51755"/>
    </source>
</evidence>
<dbReference type="OrthoDB" id="54343at2"/>
<dbReference type="PANTHER" id="PTHR48111:SF40">
    <property type="entry name" value="PHOSPHATE REGULON TRANSCRIPTIONAL REGULATORY PROTEIN PHOB"/>
    <property type="match status" value="1"/>
</dbReference>
<dbReference type="AlphaFoldDB" id="A0A3P3TWI5"/>
<evidence type="ECO:0000256" key="2">
    <source>
        <dbReference type="ARBA" id="ARBA00023012"/>
    </source>
</evidence>
<dbReference type="CDD" id="cd00383">
    <property type="entry name" value="trans_reg_C"/>
    <property type="match status" value="1"/>
</dbReference>
<dbReference type="InterPro" id="IPR036388">
    <property type="entry name" value="WH-like_DNA-bd_sf"/>
</dbReference>
<dbReference type="PROSITE" id="PS51755">
    <property type="entry name" value="OMPR_PHOB"/>
    <property type="match status" value="1"/>
</dbReference>
<dbReference type="PANTHER" id="PTHR48111">
    <property type="entry name" value="REGULATOR OF RPOS"/>
    <property type="match status" value="1"/>
</dbReference>
<sequence length="386" mass="44649">MSSLIFDPASYTVTCGSDSIGLLAKEFALLQFLYDHRNQAFTREQLLDRVWLLEYPVERTVDDHIYRLRRKLRHWPHIAINTVRGYGYSLTLRDRRAVGNPSVQDPEVQEAMRELFKKYHLLGQGKSLLALADRQDVLGFEVDEYYTLYVHFIQGDIPWFMEENGIPLQEKLYWMLIMYRGMALRREEVLSFLQLCERVLELRILPDRQHRELAILNIMDVYADAGQPGEAISRFEKTRQTVESDGLSGFVIPVAIMEMYVQVVAGQSSEAERASGRIERLLQDSPYLREIGRYHIVKGLHLLTQGQRQAGADLIDEGLEVLQASMHVPILLGSVCQIVLFLQERLPDDPRLGQKYRAVYDALDKEYGLSRYRADLKKVVQKAIFP</sequence>
<protein>
    <submittedName>
        <fullName evidence="8">Winged helix family transcriptional regulator</fullName>
    </submittedName>
</protein>
<evidence type="ECO:0000256" key="6">
    <source>
        <dbReference type="PROSITE-ProRule" id="PRU01091"/>
    </source>
</evidence>
<evidence type="ECO:0000313" key="9">
    <source>
        <dbReference type="Proteomes" id="UP000267017"/>
    </source>
</evidence>
<evidence type="ECO:0000256" key="1">
    <source>
        <dbReference type="ARBA" id="ARBA00022553"/>
    </source>
</evidence>
<keyword evidence="2" id="KW-0902">Two-component regulatory system</keyword>
<keyword evidence="4 6" id="KW-0238">DNA-binding</keyword>
<comment type="caution">
    <text evidence="8">The sequence shown here is derived from an EMBL/GenBank/DDBJ whole genome shotgun (WGS) entry which is preliminary data.</text>
</comment>
<dbReference type="SUPFAM" id="SSF46894">
    <property type="entry name" value="C-terminal effector domain of the bipartite response regulators"/>
    <property type="match status" value="1"/>
</dbReference>
<organism evidence="8 9">
    <name type="scientific">Paenibacillus oralis</name>
    <dbReference type="NCBI Taxonomy" id="2490856"/>
    <lineage>
        <taxon>Bacteria</taxon>
        <taxon>Bacillati</taxon>
        <taxon>Bacillota</taxon>
        <taxon>Bacilli</taxon>
        <taxon>Bacillales</taxon>
        <taxon>Paenibacillaceae</taxon>
        <taxon>Paenibacillus</taxon>
    </lineage>
</organism>
<dbReference type="InterPro" id="IPR016032">
    <property type="entry name" value="Sig_transdc_resp-reg_C-effctor"/>
</dbReference>
<dbReference type="Pfam" id="PF00486">
    <property type="entry name" value="Trans_reg_C"/>
    <property type="match status" value="1"/>
</dbReference>
<dbReference type="GO" id="GO:0032993">
    <property type="term" value="C:protein-DNA complex"/>
    <property type="evidence" value="ECO:0007669"/>
    <property type="project" value="TreeGrafter"/>
</dbReference>
<gene>
    <name evidence="8" type="ORF">EHV15_03135</name>
</gene>
<evidence type="ECO:0000256" key="3">
    <source>
        <dbReference type="ARBA" id="ARBA00023015"/>
    </source>
</evidence>
<dbReference type="SMART" id="SM00862">
    <property type="entry name" value="Trans_reg_C"/>
    <property type="match status" value="1"/>
</dbReference>
<evidence type="ECO:0000313" key="8">
    <source>
        <dbReference type="EMBL" id="RRJ62066.1"/>
    </source>
</evidence>
<dbReference type="GO" id="GO:0005829">
    <property type="term" value="C:cytosol"/>
    <property type="evidence" value="ECO:0007669"/>
    <property type="project" value="TreeGrafter"/>
</dbReference>
<keyword evidence="3" id="KW-0805">Transcription regulation</keyword>
<proteinExistence type="predicted"/>
<dbReference type="EMBL" id="RRCN01000001">
    <property type="protein sequence ID" value="RRJ62066.1"/>
    <property type="molecule type" value="Genomic_DNA"/>
</dbReference>
<dbReference type="RefSeq" id="WP_128629982.1">
    <property type="nucleotide sequence ID" value="NZ_RRCN01000001.1"/>
</dbReference>
<feature type="domain" description="OmpR/PhoB-type" evidence="7">
    <location>
        <begin position="1"/>
        <end position="92"/>
    </location>
</feature>
<name>A0A3P3TWI5_9BACL</name>
<dbReference type="Proteomes" id="UP000267017">
    <property type="component" value="Unassembled WGS sequence"/>
</dbReference>
<keyword evidence="1" id="KW-0597">Phosphoprotein</keyword>
<evidence type="ECO:0000256" key="5">
    <source>
        <dbReference type="ARBA" id="ARBA00023163"/>
    </source>
</evidence>
<dbReference type="InterPro" id="IPR039420">
    <property type="entry name" value="WalR-like"/>
</dbReference>
<reference evidence="8 9" key="1">
    <citation type="submission" date="2018-11" db="EMBL/GenBank/DDBJ databases">
        <title>Genome sequencing of Paenibacillus sp. KCOM 3021 (= ChDC PVNT-B20).</title>
        <authorList>
            <person name="Kook J.-K."/>
            <person name="Park S.-N."/>
            <person name="Lim Y.K."/>
        </authorList>
    </citation>
    <scope>NUCLEOTIDE SEQUENCE [LARGE SCALE GENOMIC DNA]</scope>
    <source>
        <strain evidence="8 9">KCOM 3021</strain>
    </source>
</reference>
<accession>A0A3P3TWI5</accession>
<evidence type="ECO:0000256" key="4">
    <source>
        <dbReference type="ARBA" id="ARBA00023125"/>
    </source>
</evidence>
<dbReference type="GO" id="GO:0000156">
    <property type="term" value="F:phosphorelay response regulator activity"/>
    <property type="evidence" value="ECO:0007669"/>
    <property type="project" value="TreeGrafter"/>
</dbReference>
<keyword evidence="9" id="KW-1185">Reference proteome</keyword>
<dbReference type="InterPro" id="IPR001867">
    <property type="entry name" value="OmpR/PhoB-type_DNA-bd"/>
</dbReference>
<keyword evidence="5" id="KW-0804">Transcription</keyword>
<dbReference type="Gene3D" id="1.10.10.10">
    <property type="entry name" value="Winged helix-like DNA-binding domain superfamily/Winged helix DNA-binding domain"/>
    <property type="match status" value="1"/>
</dbReference>
<dbReference type="GO" id="GO:0006355">
    <property type="term" value="P:regulation of DNA-templated transcription"/>
    <property type="evidence" value="ECO:0007669"/>
    <property type="project" value="InterPro"/>
</dbReference>
<dbReference type="GO" id="GO:0000976">
    <property type="term" value="F:transcription cis-regulatory region binding"/>
    <property type="evidence" value="ECO:0007669"/>
    <property type="project" value="TreeGrafter"/>
</dbReference>